<dbReference type="Gene3D" id="3.10.450.50">
    <property type="match status" value="1"/>
</dbReference>
<dbReference type="Proteomes" id="UP000054516">
    <property type="component" value="Unassembled WGS sequence"/>
</dbReference>
<evidence type="ECO:0000256" key="1">
    <source>
        <dbReference type="SAM" id="MobiDB-lite"/>
    </source>
</evidence>
<feature type="region of interest" description="Disordered" evidence="1">
    <location>
        <begin position="80"/>
        <end position="109"/>
    </location>
</feature>
<name>A0A1S8A740_ROSNE</name>
<evidence type="ECO:0000313" key="3">
    <source>
        <dbReference type="Proteomes" id="UP000054516"/>
    </source>
</evidence>
<proteinExistence type="predicted"/>
<feature type="region of interest" description="Disordered" evidence="1">
    <location>
        <begin position="168"/>
        <end position="202"/>
    </location>
</feature>
<dbReference type="SUPFAM" id="SSF54427">
    <property type="entry name" value="NTF2-like"/>
    <property type="match status" value="1"/>
</dbReference>
<accession>A0A1S8A740</accession>
<feature type="compositionally biased region" description="Basic and acidic residues" evidence="1">
    <location>
        <begin position="80"/>
        <end position="93"/>
    </location>
</feature>
<dbReference type="EMBL" id="DF977460">
    <property type="protein sequence ID" value="GAW25914.1"/>
    <property type="molecule type" value="Genomic_DNA"/>
</dbReference>
<sequence length="333" mass="36157">MPATIEAVFDDFIECINAERWASLPVRFPLNLNEEHVADGAAFGALVGRAGTLRVDANAVTADRATGYLGATSLGTIRLAGRDRDGDGGGGREGEEEGEGEGEGEEAGRTIRLMEQYILRIEDGRITELSMISVVPETVVARQPRPGEPGYATDAELLRSYYDIAAPTSAAADSAGREEEEEEEVERGRDGDGDRGGQRRLSTSELESTYRAYIGCINARTTATGLPRFCHGHVTHNATRLSLDGYRALIQQTLAAVPDIVFAVDILVADEVAQRVAARLRFSGTPTGELAGAKPTGRSVHFCEYVTYAFRDGKIDRVWSIVDWGTYRWQLAQ</sequence>
<protein>
    <submittedName>
        <fullName evidence="2">Putative ester cyclase</fullName>
    </submittedName>
</protein>
<evidence type="ECO:0000313" key="2">
    <source>
        <dbReference type="EMBL" id="GAW25914.1"/>
    </source>
</evidence>
<dbReference type="GO" id="GO:0030638">
    <property type="term" value="P:polyketide metabolic process"/>
    <property type="evidence" value="ECO:0007669"/>
    <property type="project" value="InterPro"/>
</dbReference>
<feature type="compositionally biased region" description="Basic and acidic residues" evidence="1">
    <location>
        <begin position="186"/>
        <end position="197"/>
    </location>
</feature>
<dbReference type="AlphaFoldDB" id="A0A1S8A740"/>
<dbReference type="Pfam" id="PF07366">
    <property type="entry name" value="SnoaL"/>
    <property type="match status" value="1"/>
</dbReference>
<keyword evidence="3" id="KW-1185">Reference proteome</keyword>
<organism evidence="2">
    <name type="scientific">Rosellinia necatrix</name>
    <name type="common">White root-rot fungus</name>
    <dbReference type="NCBI Taxonomy" id="77044"/>
    <lineage>
        <taxon>Eukaryota</taxon>
        <taxon>Fungi</taxon>
        <taxon>Dikarya</taxon>
        <taxon>Ascomycota</taxon>
        <taxon>Pezizomycotina</taxon>
        <taxon>Sordariomycetes</taxon>
        <taxon>Xylariomycetidae</taxon>
        <taxon>Xylariales</taxon>
        <taxon>Xylariaceae</taxon>
        <taxon>Rosellinia</taxon>
    </lineage>
</organism>
<reference evidence="2" key="1">
    <citation type="submission" date="2016-03" db="EMBL/GenBank/DDBJ databases">
        <title>Draft genome sequence of Rosellinia necatrix.</title>
        <authorList>
            <person name="Kanematsu S."/>
        </authorList>
    </citation>
    <scope>NUCLEOTIDE SEQUENCE [LARGE SCALE GENOMIC DNA]</scope>
    <source>
        <strain evidence="2">W97</strain>
    </source>
</reference>
<feature type="compositionally biased region" description="Acidic residues" evidence="1">
    <location>
        <begin position="94"/>
        <end position="105"/>
    </location>
</feature>
<gene>
    <name evidence="2" type="ORF">SAMD00023353_1501870</name>
</gene>
<dbReference type="InterPro" id="IPR032710">
    <property type="entry name" value="NTF2-like_dom_sf"/>
</dbReference>
<dbReference type="OrthoDB" id="2830113at2759"/>
<dbReference type="InterPro" id="IPR009959">
    <property type="entry name" value="Cyclase_SnoaL-like"/>
</dbReference>
<dbReference type="STRING" id="77044.A0A1S8A740"/>